<dbReference type="AlphaFoldDB" id="A0A140DUZ4"/>
<comment type="similarity">
    <text evidence="1">Belongs to the CapA family.</text>
</comment>
<dbReference type="OrthoDB" id="9810906at2"/>
<dbReference type="Pfam" id="PF09587">
    <property type="entry name" value="PGA_cap"/>
    <property type="match status" value="1"/>
</dbReference>
<feature type="chain" id="PRO_5039251177" description="Capsule synthesis protein CapA domain-containing protein" evidence="2">
    <location>
        <begin position="29"/>
        <end position="403"/>
    </location>
</feature>
<evidence type="ECO:0000256" key="1">
    <source>
        <dbReference type="ARBA" id="ARBA00005662"/>
    </source>
</evidence>
<dbReference type="EMBL" id="CP011391">
    <property type="protein sequence ID" value="AMK54471.1"/>
    <property type="molecule type" value="Genomic_DNA"/>
</dbReference>
<dbReference type="STRING" id="1702221.AALO17_13370"/>
<gene>
    <name evidence="4" type="ORF">AALO17_13370</name>
</gene>
<protein>
    <recommendedName>
        <fullName evidence="3">Capsule synthesis protein CapA domain-containing protein</fullName>
    </recommendedName>
</protein>
<dbReference type="CDD" id="cd07381">
    <property type="entry name" value="MPP_CapA"/>
    <property type="match status" value="1"/>
</dbReference>
<dbReference type="PANTHER" id="PTHR33393">
    <property type="entry name" value="POLYGLUTAMINE SYNTHESIS ACCESSORY PROTEIN RV0574C-RELATED"/>
    <property type="match status" value="1"/>
</dbReference>
<dbReference type="PANTHER" id="PTHR33393:SF12">
    <property type="entry name" value="CAPSULE BIOSYNTHESIS PROTEIN CAPA"/>
    <property type="match status" value="1"/>
</dbReference>
<evidence type="ECO:0000313" key="5">
    <source>
        <dbReference type="Proteomes" id="UP000069771"/>
    </source>
</evidence>
<reference evidence="4 5" key="1">
    <citation type="journal article" date="2016" name="Gut Pathog.">
        <title>Whole genome sequencing of "Faecalibaculum rodentium" ALO17, isolated from C57BL/6J laboratory mouse feces.</title>
        <authorList>
            <person name="Lim S."/>
            <person name="Chang D.H."/>
            <person name="Ahn S."/>
            <person name="Kim B.C."/>
        </authorList>
    </citation>
    <scope>NUCLEOTIDE SEQUENCE [LARGE SCALE GENOMIC DNA]</scope>
    <source>
        <strain evidence="4 5">Alo17</strain>
    </source>
</reference>
<dbReference type="SUPFAM" id="SSF56300">
    <property type="entry name" value="Metallo-dependent phosphatases"/>
    <property type="match status" value="1"/>
</dbReference>
<feature type="signal peptide" evidence="2">
    <location>
        <begin position="1"/>
        <end position="28"/>
    </location>
</feature>
<organism evidence="4 5">
    <name type="scientific">Faecalibaculum rodentium</name>
    <dbReference type="NCBI Taxonomy" id="1702221"/>
    <lineage>
        <taxon>Bacteria</taxon>
        <taxon>Bacillati</taxon>
        <taxon>Bacillota</taxon>
        <taxon>Erysipelotrichia</taxon>
        <taxon>Erysipelotrichales</taxon>
        <taxon>Erysipelotrichaceae</taxon>
        <taxon>Faecalibaculum</taxon>
    </lineage>
</organism>
<name>A0A140DUZ4_9FIRM</name>
<dbReference type="RefSeq" id="WP_067556888.1">
    <property type="nucleotide sequence ID" value="NZ_CAMTBT010000046.1"/>
</dbReference>
<keyword evidence="2" id="KW-0732">Signal</keyword>
<dbReference type="InterPro" id="IPR029052">
    <property type="entry name" value="Metallo-depent_PP-like"/>
</dbReference>
<dbReference type="GeneID" id="78478056"/>
<evidence type="ECO:0000256" key="2">
    <source>
        <dbReference type="SAM" id="SignalP"/>
    </source>
</evidence>
<dbReference type="PATRIC" id="fig|1702221.3.peg.1289"/>
<dbReference type="InterPro" id="IPR052169">
    <property type="entry name" value="CW_Biosynth-Accessory"/>
</dbReference>
<accession>A0A140DUZ4</accession>
<dbReference type="SMART" id="SM00854">
    <property type="entry name" value="PGA_cap"/>
    <property type="match status" value="1"/>
</dbReference>
<keyword evidence="5" id="KW-1185">Reference proteome</keyword>
<proteinExistence type="inferred from homology"/>
<feature type="domain" description="Capsule synthesis protein CapA" evidence="3">
    <location>
        <begin position="52"/>
        <end position="308"/>
    </location>
</feature>
<dbReference type="PROSITE" id="PS51257">
    <property type="entry name" value="PROKAR_LIPOPROTEIN"/>
    <property type="match status" value="1"/>
</dbReference>
<evidence type="ECO:0000313" key="4">
    <source>
        <dbReference type="EMBL" id="AMK54471.1"/>
    </source>
</evidence>
<dbReference type="KEGG" id="fro:AALO17_13370"/>
<sequence length="403" mass="44537">MSTNRKQRVWHTAGTILLCLGLAACQIAGPGVPATDDTSARIQANDRTSSFTFTGVGDNLLHDTLFVYHEQDNGNRDYSGMYSEVTPYFQNSDIAYINFETPCAGDAFGLSGYPSFNGPLEMIDTLAGMGLNWFSTSSNHSMDAGADGLLAEMAYINEKYPGIFYTGTYPDAGSQTMPAVMDVNGIKVGLASFTYGLNGYTLPEDKPWLVNVFVKNEETGEVDYALMDKILDPLTAASDVQIVSMHWGVEYQNQPSDMQKQVAAYLHKKGVEAVIGSHPHVIQPAELLESEDQQTLVYYSLGNFISGQDQNCTMVGGMAQFTIDYDFDTKRATIVDPSFTPTVTWISPDLRRYNTQLFRDYTDEEAATQYVTVVQGQDCSRAYVRDYVTQVMGKPENIQIVLD</sequence>
<evidence type="ECO:0000259" key="3">
    <source>
        <dbReference type="SMART" id="SM00854"/>
    </source>
</evidence>
<dbReference type="InterPro" id="IPR019079">
    <property type="entry name" value="Capsule_synth_CapA"/>
</dbReference>
<dbReference type="Proteomes" id="UP000069771">
    <property type="component" value="Chromosome"/>
</dbReference>
<dbReference type="Gene3D" id="3.60.21.10">
    <property type="match status" value="1"/>
</dbReference>